<dbReference type="PANTHER" id="PTHR24422:SF26">
    <property type="entry name" value="CHEMOTAXIS PROTEIN METHYLTRANSFERASE"/>
    <property type="match status" value="1"/>
</dbReference>
<dbReference type="InterPro" id="IPR050903">
    <property type="entry name" value="Bact_Chemotaxis_MeTrfase"/>
</dbReference>
<evidence type="ECO:0000256" key="6">
    <source>
        <dbReference type="ARBA" id="ARBA00022801"/>
    </source>
</evidence>
<keyword evidence="4 9" id="KW-0808">Transferase</keyword>
<dbReference type="HOGENOM" id="CLU_591424_0_0_0"/>
<evidence type="ECO:0000256" key="3">
    <source>
        <dbReference type="ARBA" id="ARBA00022603"/>
    </source>
</evidence>
<dbReference type="InterPro" id="IPR005659">
    <property type="entry name" value="Chemorcpt_Glu_NH3ase_CheD"/>
</dbReference>
<evidence type="ECO:0000313" key="10">
    <source>
        <dbReference type="Proteomes" id="UP000030700"/>
    </source>
</evidence>
<dbReference type="Pfam" id="PF03705">
    <property type="entry name" value="CheR_N"/>
    <property type="match status" value="1"/>
</dbReference>
<organism evidence="9">
    <name type="scientific">Candidatus Moduliflexus flocculans</name>
    <dbReference type="NCBI Taxonomy" id="1499966"/>
    <lineage>
        <taxon>Bacteria</taxon>
        <taxon>Candidatus Moduliflexota</taxon>
        <taxon>Candidatus Moduliflexia</taxon>
        <taxon>Candidatus Moduliflexales</taxon>
        <taxon>Candidatus Moduliflexaceae</taxon>
    </lineage>
</organism>
<dbReference type="InterPro" id="IPR038592">
    <property type="entry name" value="CheD-like_sf"/>
</dbReference>
<comment type="catalytic activity">
    <reaction evidence="7">
        <text>L-glutaminyl-[protein] + H2O = L-glutamyl-[protein] + NH4(+)</text>
        <dbReference type="Rhea" id="RHEA:16441"/>
        <dbReference type="Rhea" id="RHEA-COMP:10207"/>
        <dbReference type="Rhea" id="RHEA-COMP:10208"/>
        <dbReference type="ChEBI" id="CHEBI:15377"/>
        <dbReference type="ChEBI" id="CHEBI:28938"/>
        <dbReference type="ChEBI" id="CHEBI:29973"/>
        <dbReference type="ChEBI" id="CHEBI:30011"/>
        <dbReference type="EC" id="3.5.1.44"/>
    </reaction>
</comment>
<dbReference type="Pfam" id="PF03975">
    <property type="entry name" value="CheD"/>
    <property type="match status" value="1"/>
</dbReference>
<dbReference type="InterPro" id="IPR022641">
    <property type="entry name" value="CheR_N"/>
</dbReference>
<evidence type="ECO:0000256" key="5">
    <source>
        <dbReference type="ARBA" id="ARBA00022691"/>
    </source>
</evidence>
<dbReference type="SUPFAM" id="SSF53335">
    <property type="entry name" value="S-adenosyl-L-methionine-dependent methyltransferases"/>
    <property type="match status" value="1"/>
</dbReference>
<dbReference type="InterPro" id="IPR011324">
    <property type="entry name" value="Cytotoxic_necrot_fac-like_cat"/>
</dbReference>
<dbReference type="SUPFAM" id="SSF64438">
    <property type="entry name" value="CNF1/YfiH-like putative cysteine hydrolases"/>
    <property type="match status" value="1"/>
</dbReference>
<keyword evidence="10" id="KW-1185">Reference proteome</keyword>
<dbReference type="InterPro" id="IPR029063">
    <property type="entry name" value="SAM-dependent_MTases_sf"/>
</dbReference>
<feature type="domain" description="CheR-type methyltransferase" evidence="8">
    <location>
        <begin position="7"/>
        <end position="287"/>
    </location>
</feature>
<dbReference type="PROSITE" id="PS50123">
    <property type="entry name" value="CHER"/>
    <property type="match status" value="1"/>
</dbReference>
<protein>
    <recommendedName>
        <fullName evidence="7">Probable chemoreceptor glutamine deamidase CheD</fullName>
        <ecNumber evidence="7">3.5.1.44</ecNumber>
    </recommendedName>
</protein>
<dbReference type="AlphaFoldDB" id="A0A0S6VW06"/>
<dbReference type="EMBL" id="DF820455">
    <property type="protein sequence ID" value="GAK49897.1"/>
    <property type="molecule type" value="Genomic_DNA"/>
</dbReference>
<dbReference type="CDD" id="cd16352">
    <property type="entry name" value="CheD"/>
    <property type="match status" value="1"/>
</dbReference>
<keyword evidence="6 7" id="KW-0378">Hydrolase</keyword>
<evidence type="ECO:0000259" key="8">
    <source>
        <dbReference type="PROSITE" id="PS50123"/>
    </source>
</evidence>
<dbReference type="EC" id="3.5.1.44" evidence="7"/>
<dbReference type="Proteomes" id="UP000030700">
    <property type="component" value="Unassembled WGS sequence"/>
</dbReference>
<keyword evidence="3 9" id="KW-0489">Methyltransferase</keyword>
<dbReference type="SMART" id="SM00138">
    <property type="entry name" value="MeTrc"/>
    <property type="match status" value="1"/>
</dbReference>
<proteinExistence type="inferred from homology"/>
<dbReference type="InterPro" id="IPR022642">
    <property type="entry name" value="CheR_C"/>
</dbReference>
<dbReference type="CDD" id="cd02440">
    <property type="entry name" value="AdoMet_MTases"/>
    <property type="match status" value="1"/>
</dbReference>
<accession>A0A0S6VW06</accession>
<dbReference type="InterPro" id="IPR000780">
    <property type="entry name" value="CheR_MeTrfase"/>
</dbReference>
<dbReference type="PRINTS" id="PR00996">
    <property type="entry name" value="CHERMTFRASE"/>
</dbReference>
<comment type="similarity">
    <text evidence="7">Belongs to the CheD family.</text>
</comment>
<dbReference type="GO" id="GO:0032259">
    <property type="term" value="P:methylation"/>
    <property type="evidence" value="ECO:0007669"/>
    <property type="project" value="UniProtKB-KW"/>
</dbReference>
<dbReference type="PANTHER" id="PTHR24422">
    <property type="entry name" value="CHEMOTAXIS PROTEIN METHYLTRANSFERASE"/>
    <property type="match status" value="1"/>
</dbReference>
<evidence type="ECO:0000313" key="9">
    <source>
        <dbReference type="EMBL" id="GAK49897.1"/>
    </source>
</evidence>
<dbReference type="SUPFAM" id="SSF47757">
    <property type="entry name" value="Chemotaxis receptor methyltransferase CheR, N-terminal domain"/>
    <property type="match status" value="1"/>
</dbReference>
<evidence type="ECO:0000256" key="4">
    <source>
        <dbReference type="ARBA" id="ARBA00022679"/>
    </source>
</evidence>
<gene>
    <name evidence="7" type="primary">cheD</name>
    <name evidence="9" type="ORF">U14_01121</name>
</gene>
<comment type="catalytic activity">
    <reaction evidence="1">
        <text>L-glutamyl-[protein] + S-adenosyl-L-methionine = [protein]-L-glutamate 5-O-methyl ester + S-adenosyl-L-homocysteine</text>
        <dbReference type="Rhea" id="RHEA:24452"/>
        <dbReference type="Rhea" id="RHEA-COMP:10208"/>
        <dbReference type="Rhea" id="RHEA-COMP:10311"/>
        <dbReference type="ChEBI" id="CHEBI:29973"/>
        <dbReference type="ChEBI" id="CHEBI:57856"/>
        <dbReference type="ChEBI" id="CHEBI:59789"/>
        <dbReference type="ChEBI" id="CHEBI:82795"/>
        <dbReference type="EC" id="2.1.1.80"/>
    </reaction>
</comment>
<keyword evidence="5" id="KW-0949">S-adenosyl-L-methionine</keyword>
<dbReference type="InterPro" id="IPR036804">
    <property type="entry name" value="CheR_N_sf"/>
</dbReference>
<evidence type="ECO:0000256" key="2">
    <source>
        <dbReference type="ARBA" id="ARBA00022500"/>
    </source>
</evidence>
<reference evidence="9" key="1">
    <citation type="journal article" date="2015" name="PeerJ">
        <title>First genomic representation of candidate bacterial phylum KSB3 points to enhanced environmental sensing as a trigger of wastewater bulking.</title>
        <authorList>
            <person name="Sekiguchi Y."/>
            <person name="Ohashi A."/>
            <person name="Parks D.H."/>
            <person name="Yamauchi T."/>
            <person name="Tyson G.W."/>
            <person name="Hugenholtz P."/>
        </authorList>
    </citation>
    <scope>NUCLEOTIDE SEQUENCE [LARGE SCALE GENOMIC DNA]</scope>
</reference>
<evidence type="ECO:0000256" key="7">
    <source>
        <dbReference type="HAMAP-Rule" id="MF_01440"/>
    </source>
</evidence>
<comment type="function">
    <text evidence="7">Probably deamidates glutamine residues to glutamate on methyl-accepting chemotaxis receptors (MCPs), playing an important role in chemotaxis.</text>
</comment>
<dbReference type="Pfam" id="PF01739">
    <property type="entry name" value="CheR"/>
    <property type="match status" value="1"/>
</dbReference>
<sequence>MNEESVRRTNVESMSDESFYRFSEFIEAELGIKMPIAKKTMLQARLQKRLWKLEIESFDEYYNYVFSPEGRELELQQMIDVVTTNKTDFFREPNHFEYLIERVLPEIISRQGADRQYMFWCAGCSSGEEPYSLAMVLHDFSLQHPGFHFLILATDVSSRVLEKARLGIYEEENADPIPVEFRKRYLLKSKEREKSMVRISPEIRAFVRFRSVNLVRGEFGFRETMDIIFCRNVIIYFNRDIQEQVISRLYQHLSPGGYLFTGHSETLNGLSVPLKAVAHTVYQKEVSAHLAPHLPVITLKPAELYISDHPAIVRTVLGSCMAVTMFDKRLGVAAMCHALLPQGNEALDQHAATTENLSYKYVQTVIPLMLQRLKTYGSEPKDLEVKLFGGADMLTVRTGNPNMQPVGKSNIDAVLQAIKAHNLELIVSDVGGHLGRKILFYTQTGEVLLKRINSASEPGWGA</sequence>
<keyword evidence="2 7" id="KW-0145">Chemotaxis</keyword>
<dbReference type="Gene3D" id="1.10.155.10">
    <property type="entry name" value="Chemotaxis receptor methyltransferase CheR, N-terminal domain"/>
    <property type="match status" value="1"/>
</dbReference>
<dbReference type="STRING" id="1499966.U14_01121"/>
<dbReference type="Gene3D" id="3.30.1330.200">
    <property type="match status" value="1"/>
</dbReference>
<dbReference type="HAMAP" id="MF_01440">
    <property type="entry name" value="CheD"/>
    <property type="match status" value="1"/>
</dbReference>
<name>A0A0S6VW06_9BACT</name>
<dbReference type="GO" id="GO:0008983">
    <property type="term" value="F:protein-glutamate O-methyltransferase activity"/>
    <property type="evidence" value="ECO:0007669"/>
    <property type="project" value="UniProtKB-EC"/>
</dbReference>
<evidence type="ECO:0000256" key="1">
    <source>
        <dbReference type="ARBA" id="ARBA00001541"/>
    </source>
</evidence>
<dbReference type="GO" id="GO:0050568">
    <property type="term" value="F:protein-glutamine glutaminase activity"/>
    <property type="evidence" value="ECO:0007669"/>
    <property type="project" value="UniProtKB-UniRule"/>
</dbReference>
<dbReference type="Gene3D" id="3.40.50.150">
    <property type="entry name" value="Vaccinia Virus protein VP39"/>
    <property type="match status" value="1"/>
</dbReference>
<dbReference type="GO" id="GO:0006935">
    <property type="term" value="P:chemotaxis"/>
    <property type="evidence" value="ECO:0007669"/>
    <property type="project" value="UniProtKB-UniRule"/>
</dbReference>